<dbReference type="Proteomes" id="UP000188268">
    <property type="component" value="Unassembled WGS sequence"/>
</dbReference>
<evidence type="ECO:0000313" key="1">
    <source>
        <dbReference type="EMBL" id="OMP06531.1"/>
    </source>
</evidence>
<keyword evidence="2" id="KW-1185">Reference proteome</keyword>
<proteinExistence type="predicted"/>
<dbReference type="EMBL" id="AWWV01004884">
    <property type="protein sequence ID" value="OMP06531.1"/>
    <property type="molecule type" value="Genomic_DNA"/>
</dbReference>
<evidence type="ECO:0000313" key="2">
    <source>
        <dbReference type="Proteomes" id="UP000188268"/>
    </source>
</evidence>
<gene>
    <name evidence="1" type="ORF">CCACVL1_01528</name>
</gene>
<name>A0A1R3KHG7_COCAP</name>
<dbReference type="AlphaFoldDB" id="A0A1R3KHG7"/>
<reference evidence="1 2" key="1">
    <citation type="submission" date="2013-09" db="EMBL/GenBank/DDBJ databases">
        <title>Corchorus capsularis genome sequencing.</title>
        <authorList>
            <person name="Alam M."/>
            <person name="Haque M.S."/>
            <person name="Islam M.S."/>
            <person name="Emdad E.M."/>
            <person name="Islam M.M."/>
            <person name="Ahmed B."/>
            <person name="Halim A."/>
            <person name="Hossen Q.M.M."/>
            <person name="Hossain M.Z."/>
            <person name="Ahmed R."/>
            <person name="Khan M.M."/>
            <person name="Islam R."/>
            <person name="Rashid M.M."/>
            <person name="Khan S.A."/>
            <person name="Rahman M.S."/>
            <person name="Alam M."/>
        </authorList>
    </citation>
    <scope>NUCLEOTIDE SEQUENCE [LARGE SCALE GENOMIC DNA]</scope>
    <source>
        <strain evidence="2">cv. CVL-1</strain>
        <tissue evidence="1">Whole seedling</tissue>
    </source>
</reference>
<organism evidence="1 2">
    <name type="scientific">Corchorus capsularis</name>
    <name type="common">Jute</name>
    <dbReference type="NCBI Taxonomy" id="210143"/>
    <lineage>
        <taxon>Eukaryota</taxon>
        <taxon>Viridiplantae</taxon>
        <taxon>Streptophyta</taxon>
        <taxon>Embryophyta</taxon>
        <taxon>Tracheophyta</taxon>
        <taxon>Spermatophyta</taxon>
        <taxon>Magnoliopsida</taxon>
        <taxon>eudicotyledons</taxon>
        <taxon>Gunneridae</taxon>
        <taxon>Pentapetalae</taxon>
        <taxon>rosids</taxon>
        <taxon>malvids</taxon>
        <taxon>Malvales</taxon>
        <taxon>Malvaceae</taxon>
        <taxon>Grewioideae</taxon>
        <taxon>Apeibeae</taxon>
        <taxon>Corchorus</taxon>
    </lineage>
</organism>
<comment type="caution">
    <text evidence="1">The sequence shown here is derived from an EMBL/GenBank/DDBJ whole genome shotgun (WGS) entry which is preliminary data.</text>
</comment>
<accession>A0A1R3KHG7</accession>
<dbReference type="Gramene" id="OMP06531">
    <property type="protein sequence ID" value="OMP06531"/>
    <property type="gene ID" value="CCACVL1_01528"/>
</dbReference>
<sequence>MITLKHLHTCMNIIFGKAAPKHGSAYKPRPKAPLLMSTHRNLVDAQVIVAGLTMGS</sequence>
<protein>
    <submittedName>
        <fullName evidence="1">Uncharacterized protein</fullName>
    </submittedName>
</protein>